<proteinExistence type="predicted"/>
<evidence type="ECO:0000313" key="1">
    <source>
        <dbReference type="EMBL" id="VVV02402.1"/>
    </source>
</evidence>
<reference evidence="1" key="1">
    <citation type="submission" date="2019-09" db="EMBL/GenBank/DDBJ databases">
        <authorList>
            <person name="Rodrigo-Torres L."/>
            <person name="Arahal R. D."/>
            <person name="Lucena T."/>
        </authorList>
    </citation>
    <scope>NUCLEOTIDE SEQUENCE</scope>
    <source>
        <strain evidence="1">ISS653</strain>
    </source>
</reference>
<keyword evidence="2" id="KW-1185">Reference proteome</keyword>
<evidence type="ECO:0000313" key="2">
    <source>
        <dbReference type="Proteomes" id="UP000356253"/>
    </source>
</evidence>
<name>A0AC61YD14_9FLAO</name>
<protein>
    <submittedName>
        <fullName evidence="1">Uncharacterized protein</fullName>
    </submittedName>
</protein>
<organism evidence="1 2">
    <name type="scientific">Mesonia oceanica</name>
    <dbReference type="NCBI Taxonomy" id="2687242"/>
    <lineage>
        <taxon>Bacteria</taxon>
        <taxon>Pseudomonadati</taxon>
        <taxon>Bacteroidota</taxon>
        <taxon>Flavobacteriia</taxon>
        <taxon>Flavobacteriales</taxon>
        <taxon>Flavobacteriaceae</taxon>
        <taxon>Mesonia</taxon>
    </lineage>
</organism>
<sequence>MKEISNIIHLLSQQEINEFKKIQQQKNKIRSNKNLELFNLLASGKSTSAILDKIYSTPNPNAFYALKKRLQDNLTDFIAQKGFEQENSVEQELLKGLLAARIFFENNLTNLGFKLLWKIEKKAIDFELYSILNEIYLSALQHIHLSSTANFEKVSLKAQQNFKKVEMEFRLSLAYAKIENNLAKTTDIDGLIKSAFQEHQIEISKDLSYKSLSKLFHIFHIKGKYEINYFTISNYLISLYQEIENKEKLNQKHLFYRLEVLIIMSYSAFRKRDFEESFEYLKKIKSILEMNNHKFQEQFQEDLILLEAYYLNFTNQASAAIDVLENYKDQSFFKDLFLITCYLQQGRKKEAYKKLLQLNKSDHFYEKKYGWIWVIKKNMIELILLIELDKLEVFSSRIHSFKRKIFPKFTTTSNNNIVLFIKAIEYYDKGELEKVAKKIEQIKDNSSPHEDVFNLCFYAWLVTKMEKSNLLYENTLHLIKN</sequence>
<dbReference type="EMBL" id="CABVMM010000020">
    <property type="protein sequence ID" value="VVV02402.1"/>
    <property type="molecule type" value="Genomic_DNA"/>
</dbReference>
<dbReference type="Proteomes" id="UP000356253">
    <property type="component" value="Unassembled WGS sequence"/>
</dbReference>
<accession>A0AC61YD14</accession>
<comment type="caution">
    <text evidence="1">The sequence shown here is derived from an EMBL/GenBank/DDBJ whole genome shotgun (WGS) entry which is preliminary data.</text>
</comment>
<gene>
    <name evidence="1" type="ORF">FVB9532_03701</name>
</gene>